<proteinExistence type="predicted"/>
<gene>
    <name evidence="2" type="ORF">AVDCRST_MAG93-1732</name>
</gene>
<dbReference type="AlphaFoldDB" id="A0A6J4IFQ3"/>
<evidence type="ECO:0000256" key="1">
    <source>
        <dbReference type="SAM" id="MobiDB-lite"/>
    </source>
</evidence>
<feature type="region of interest" description="Disordered" evidence="1">
    <location>
        <begin position="1"/>
        <end position="37"/>
    </location>
</feature>
<sequence length="37" mass="4039">MTNYERRRTTNTGDGFHAALSIPTWRAGVTPTGRGCS</sequence>
<evidence type="ECO:0000313" key="2">
    <source>
        <dbReference type="EMBL" id="CAA9250523.1"/>
    </source>
</evidence>
<protein>
    <submittedName>
        <fullName evidence="2">Uncharacterized protein</fullName>
    </submittedName>
</protein>
<accession>A0A6J4IFQ3</accession>
<name>A0A6J4IFQ3_9CHLR</name>
<organism evidence="2">
    <name type="scientific">uncultured Chloroflexia bacterium</name>
    <dbReference type="NCBI Taxonomy" id="1672391"/>
    <lineage>
        <taxon>Bacteria</taxon>
        <taxon>Bacillati</taxon>
        <taxon>Chloroflexota</taxon>
        <taxon>Chloroflexia</taxon>
        <taxon>environmental samples</taxon>
    </lineage>
</organism>
<reference evidence="2" key="1">
    <citation type="submission" date="2020-02" db="EMBL/GenBank/DDBJ databases">
        <authorList>
            <person name="Meier V. D."/>
        </authorList>
    </citation>
    <scope>NUCLEOTIDE SEQUENCE</scope>
    <source>
        <strain evidence="2">AVDCRST_MAG93</strain>
    </source>
</reference>
<dbReference type="EMBL" id="CADCTR010000586">
    <property type="protein sequence ID" value="CAA9250523.1"/>
    <property type="molecule type" value="Genomic_DNA"/>
</dbReference>